<feature type="domain" description="Aldehyde dehydrogenase" evidence="7">
    <location>
        <begin position="15"/>
        <end position="473"/>
    </location>
</feature>
<evidence type="ECO:0000256" key="5">
    <source>
        <dbReference type="PROSITE-ProRule" id="PRU10007"/>
    </source>
</evidence>
<dbReference type="PANTHER" id="PTHR42804">
    <property type="entry name" value="ALDEHYDE DEHYDROGENASE"/>
    <property type="match status" value="1"/>
</dbReference>
<keyword evidence="9" id="KW-1185">Reference proteome</keyword>
<evidence type="ECO:0000313" key="8">
    <source>
        <dbReference type="EMBL" id="MFF3572997.1"/>
    </source>
</evidence>
<accession>A0ABW6S9R3</accession>
<dbReference type="InterPro" id="IPR016160">
    <property type="entry name" value="Ald_DH_CS_CYS"/>
</dbReference>
<dbReference type="Gene3D" id="3.40.309.10">
    <property type="entry name" value="Aldehyde Dehydrogenase, Chain A, domain 2"/>
    <property type="match status" value="1"/>
</dbReference>
<dbReference type="InterPro" id="IPR016161">
    <property type="entry name" value="Ald_DH/histidinol_DH"/>
</dbReference>
<dbReference type="PANTHER" id="PTHR42804:SF1">
    <property type="entry name" value="ALDEHYDE DEHYDROGENASE-RELATED"/>
    <property type="match status" value="1"/>
</dbReference>
<proteinExistence type="inferred from homology"/>
<evidence type="ECO:0000259" key="7">
    <source>
        <dbReference type="Pfam" id="PF00171"/>
    </source>
</evidence>
<comment type="catalytic activity">
    <reaction evidence="4">
        <text>an aldehyde + NAD(+) + H2O = a carboxylate + NADH + 2 H(+)</text>
        <dbReference type="Rhea" id="RHEA:16185"/>
        <dbReference type="ChEBI" id="CHEBI:15377"/>
        <dbReference type="ChEBI" id="CHEBI:15378"/>
        <dbReference type="ChEBI" id="CHEBI:17478"/>
        <dbReference type="ChEBI" id="CHEBI:29067"/>
        <dbReference type="ChEBI" id="CHEBI:57540"/>
        <dbReference type="ChEBI" id="CHEBI:57945"/>
        <dbReference type="EC" id="1.2.1.3"/>
    </reaction>
</comment>
<comment type="similarity">
    <text evidence="1 6">Belongs to the aldehyde dehydrogenase family.</text>
</comment>
<dbReference type="PROSITE" id="PS00687">
    <property type="entry name" value="ALDEHYDE_DEHYDR_GLU"/>
    <property type="match status" value="1"/>
</dbReference>
<dbReference type="InterPro" id="IPR016162">
    <property type="entry name" value="Ald_DH_N"/>
</dbReference>
<dbReference type="InterPro" id="IPR015590">
    <property type="entry name" value="Aldehyde_DH_dom"/>
</dbReference>
<gene>
    <name evidence="8" type="ORF">ACFYXQ_35060</name>
</gene>
<evidence type="ECO:0000256" key="4">
    <source>
        <dbReference type="ARBA" id="ARBA00049194"/>
    </source>
</evidence>
<organism evidence="8 9">
    <name type="scientific">Nocardia jiangxiensis</name>
    <dbReference type="NCBI Taxonomy" id="282685"/>
    <lineage>
        <taxon>Bacteria</taxon>
        <taxon>Bacillati</taxon>
        <taxon>Actinomycetota</taxon>
        <taxon>Actinomycetes</taxon>
        <taxon>Mycobacteriales</taxon>
        <taxon>Nocardiaceae</taxon>
        <taxon>Nocardia</taxon>
    </lineage>
</organism>
<dbReference type="SUPFAM" id="SSF53720">
    <property type="entry name" value="ALDH-like"/>
    <property type="match status" value="1"/>
</dbReference>
<dbReference type="EC" id="1.2.1.3" evidence="3"/>
<protein>
    <recommendedName>
        <fullName evidence="3">aldehyde dehydrogenase (NAD(+))</fullName>
        <ecNumber evidence="3">1.2.1.3</ecNumber>
    </recommendedName>
</protein>
<dbReference type="PROSITE" id="PS00070">
    <property type="entry name" value="ALDEHYDE_DEHYDR_CYS"/>
    <property type="match status" value="1"/>
</dbReference>
<dbReference type="Proteomes" id="UP001601992">
    <property type="component" value="Unassembled WGS sequence"/>
</dbReference>
<dbReference type="RefSeq" id="WP_387406255.1">
    <property type="nucleotide sequence ID" value="NZ_JBIAQY010000016.1"/>
</dbReference>
<evidence type="ECO:0000256" key="6">
    <source>
        <dbReference type="RuleBase" id="RU003345"/>
    </source>
</evidence>
<name>A0ABW6S9R3_9NOCA</name>
<dbReference type="InterPro" id="IPR016163">
    <property type="entry name" value="Ald_DH_C"/>
</dbReference>
<dbReference type="EMBL" id="JBIAQY010000016">
    <property type="protein sequence ID" value="MFF3572997.1"/>
    <property type="molecule type" value="Genomic_DNA"/>
</dbReference>
<keyword evidence="2 6" id="KW-0560">Oxidoreductase</keyword>
<evidence type="ECO:0000256" key="3">
    <source>
        <dbReference type="ARBA" id="ARBA00024226"/>
    </source>
</evidence>
<feature type="active site" evidence="5">
    <location>
        <position position="246"/>
    </location>
</feature>
<dbReference type="Gene3D" id="3.40.605.10">
    <property type="entry name" value="Aldehyde Dehydrogenase, Chain A, domain 1"/>
    <property type="match status" value="1"/>
</dbReference>
<evidence type="ECO:0000256" key="2">
    <source>
        <dbReference type="ARBA" id="ARBA00023002"/>
    </source>
</evidence>
<evidence type="ECO:0000256" key="1">
    <source>
        <dbReference type="ARBA" id="ARBA00009986"/>
    </source>
</evidence>
<dbReference type="InterPro" id="IPR029510">
    <property type="entry name" value="Ald_DH_CS_GLU"/>
</dbReference>
<dbReference type="Pfam" id="PF00171">
    <property type="entry name" value="Aldedh"/>
    <property type="match status" value="1"/>
</dbReference>
<reference evidence="8 9" key="1">
    <citation type="submission" date="2024-10" db="EMBL/GenBank/DDBJ databases">
        <title>The Natural Products Discovery Center: Release of the First 8490 Sequenced Strains for Exploring Actinobacteria Biosynthetic Diversity.</title>
        <authorList>
            <person name="Kalkreuter E."/>
            <person name="Kautsar S.A."/>
            <person name="Yang D."/>
            <person name="Bader C.D."/>
            <person name="Teijaro C.N."/>
            <person name="Fluegel L."/>
            <person name="Davis C.M."/>
            <person name="Simpson J.R."/>
            <person name="Lauterbach L."/>
            <person name="Steele A.D."/>
            <person name="Gui C."/>
            <person name="Meng S."/>
            <person name="Li G."/>
            <person name="Viehrig K."/>
            <person name="Ye F."/>
            <person name="Su P."/>
            <person name="Kiefer A.F."/>
            <person name="Nichols A."/>
            <person name="Cepeda A.J."/>
            <person name="Yan W."/>
            <person name="Fan B."/>
            <person name="Jiang Y."/>
            <person name="Adhikari A."/>
            <person name="Zheng C.-J."/>
            <person name="Schuster L."/>
            <person name="Cowan T.M."/>
            <person name="Smanski M.J."/>
            <person name="Chevrette M.G."/>
            <person name="De Carvalho L.P.S."/>
            <person name="Shen B."/>
        </authorList>
    </citation>
    <scope>NUCLEOTIDE SEQUENCE [LARGE SCALE GENOMIC DNA]</scope>
    <source>
        <strain evidence="8 9">NPDC002593</strain>
    </source>
</reference>
<evidence type="ECO:0000313" key="9">
    <source>
        <dbReference type="Proteomes" id="UP001601992"/>
    </source>
</evidence>
<comment type="caution">
    <text evidence="8">The sequence shown here is derived from an EMBL/GenBank/DDBJ whole genome shotgun (WGS) entry which is preliminary data.</text>
</comment>
<sequence length="475" mass="49238">MAELERAHALIGGDWTESPGPAIPVIDPYHEEMIGEVAESGLDLVDRAVAAATQAQPGWAGRDVDERARLLEGVAVLLDRDRERMAELVGREMGMPVGLARVTQAELPAAVLRTTADLARQFPWSTRIDGAVVHRCPAGVVAAITPWNMPVHQIVAKVAAALAAGCPVVLKPSEQTPFDANALVKLFIEAGCPPGVLNTVTGTGAVTGTALAGHPGLGHVSFTGSVAAGRTVAGLAARTLTRSTLELGGKSPAIILPDADLATAVAGAVAGGLVNSGQACNATTRMLVPAHLIGEVLPLVKDEVENYVLGAPADPATRQGPLASARQRDRVLAYISSAVKAGGTLVTGSAEPSEVSAHGYFVDPAVITGLPENAEAIREEIFGPVIAIQAYSDIDDAVRIANDCDFGLSAEVWSADAEHAQVIAARLHAGQVKINGVRTRDRLAVPFGGMKNSGHGRELGTYGIEEFTELRAVLS</sequence>